<sequence>MNKEDFAKFLLDDRLEIEYDNKVFTKKIKGALNKIKIGDELIYEVHTEKKLLIVVEALYCTFNRDAYWDVAKLAQLEEVIADPHTLVRI</sequence>
<evidence type="ECO:0000313" key="2">
    <source>
        <dbReference type="Proteomes" id="UP001169242"/>
    </source>
</evidence>
<organism evidence="1 2">
    <name type="scientific">Holtiella tumoricola</name>
    <dbReference type="NCBI Taxonomy" id="3018743"/>
    <lineage>
        <taxon>Bacteria</taxon>
        <taxon>Bacillati</taxon>
        <taxon>Bacillota</taxon>
        <taxon>Clostridia</taxon>
        <taxon>Lachnospirales</taxon>
        <taxon>Cellulosilyticaceae</taxon>
        <taxon>Holtiella</taxon>
    </lineage>
</organism>
<dbReference type="EMBL" id="JAQIFT010000014">
    <property type="protein sequence ID" value="MDA3730581.1"/>
    <property type="molecule type" value="Genomic_DNA"/>
</dbReference>
<reference evidence="1" key="1">
    <citation type="journal article" date="2023" name="Int. J. Syst. Evol. Microbiol.">
        <title>&lt;i&gt;Holtiella tumoricola&lt;/i&gt; gen. nov. sp. nov., isolated from a human clinical sample.</title>
        <authorList>
            <person name="Allen-Vercoe E."/>
            <person name="Daigneault M.C."/>
            <person name="Vancuren S.J."/>
            <person name="Cochrane K."/>
            <person name="O'Neal L.L."/>
            <person name="Sankaranarayanan K."/>
            <person name="Lawson P.A."/>
        </authorList>
    </citation>
    <scope>NUCLEOTIDE SEQUENCE</scope>
    <source>
        <strain evidence="1">CC70A</strain>
    </source>
</reference>
<evidence type="ECO:0000313" key="1">
    <source>
        <dbReference type="EMBL" id="MDA3730581.1"/>
    </source>
</evidence>
<keyword evidence="2" id="KW-1185">Reference proteome</keyword>
<comment type="caution">
    <text evidence="1">The sequence shown here is derived from an EMBL/GenBank/DDBJ whole genome shotgun (WGS) entry which is preliminary data.</text>
</comment>
<dbReference type="RefSeq" id="WP_271011174.1">
    <property type="nucleotide sequence ID" value="NZ_JAQIFT010000014.1"/>
</dbReference>
<protein>
    <submittedName>
        <fullName evidence="1">Uncharacterized protein</fullName>
    </submittedName>
</protein>
<gene>
    <name evidence="1" type="ORF">PBV87_03585</name>
</gene>
<name>A0AA42DKB2_9FIRM</name>
<accession>A0AA42DKB2</accession>
<dbReference type="AlphaFoldDB" id="A0AA42DKB2"/>
<dbReference type="Proteomes" id="UP001169242">
    <property type="component" value="Unassembled WGS sequence"/>
</dbReference>
<proteinExistence type="predicted"/>